<dbReference type="RefSeq" id="WP_147121800.1">
    <property type="nucleotide sequence ID" value="NZ_VOPY01000001.1"/>
</dbReference>
<keyword evidence="2" id="KW-1185">Reference proteome</keyword>
<dbReference type="AlphaFoldDB" id="A0A5C6ULJ2"/>
<evidence type="ECO:0000313" key="2">
    <source>
        <dbReference type="Proteomes" id="UP000321129"/>
    </source>
</evidence>
<evidence type="ECO:0000313" key="1">
    <source>
        <dbReference type="EMBL" id="TXC73963.1"/>
    </source>
</evidence>
<dbReference type="Proteomes" id="UP000321129">
    <property type="component" value="Unassembled WGS sequence"/>
</dbReference>
<organism evidence="1 2">
    <name type="scientific">Flavisphingopyxis soli</name>
    <dbReference type="NCBI Taxonomy" id="2601267"/>
    <lineage>
        <taxon>Bacteria</taxon>
        <taxon>Pseudomonadati</taxon>
        <taxon>Pseudomonadota</taxon>
        <taxon>Alphaproteobacteria</taxon>
        <taxon>Sphingomonadales</taxon>
        <taxon>Sphingopyxidaceae</taxon>
        <taxon>Flavisphingopyxis</taxon>
    </lineage>
</organism>
<comment type="caution">
    <text evidence="1">The sequence shown here is derived from an EMBL/GenBank/DDBJ whole genome shotgun (WGS) entry which is preliminary data.</text>
</comment>
<dbReference type="EMBL" id="VOPY01000001">
    <property type="protein sequence ID" value="TXC73963.1"/>
    <property type="molecule type" value="Genomic_DNA"/>
</dbReference>
<gene>
    <name evidence="1" type="ORF">FSZ31_04375</name>
</gene>
<proteinExistence type="predicted"/>
<name>A0A5C6ULJ2_9SPHN</name>
<accession>A0A5C6ULJ2</accession>
<reference evidence="1 2" key="1">
    <citation type="submission" date="2019-08" db="EMBL/GenBank/DDBJ databases">
        <title>Sphingorhabdus soil sp. nov., isolated from arctic soil.</title>
        <authorList>
            <person name="Liu Y."/>
        </authorList>
    </citation>
    <scope>NUCLEOTIDE SEQUENCE [LARGE SCALE GENOMIC DNA]</scope>
    <source>
        <strain evidence="1 2">D-2Q-5-6</strain>
    </source>
</reference>
<protein>
    <submittedName>
        <fullName evidence="1">Uncharacterized protein</fullName>
    </submittedName>
</protein>
<sequence length="99" mass="10603">MKVRTLKPHGNVFGARYAKAVGDEYEHPQPEADIAFGYVEDATSPVDLAKMDVAELQEFAAKRTILLPSEGEGTGKDGRVIKADMIATIEATLGVQQAG</sequence>
<dbReference type="OrthoDB" id="10008843at2"/>